<feature type="domain" description="SCO6045-like C-terminal" evidence="1">
    <location>
        <begin position="6"/>
        <end position="89"/>
    </location>
</feature>
<organism evidence="2 3">
    <name type="scientific">Micromonospora echinofusca</name>
    <dbReference type="NCBI Taxonomy" id="47858"/>
    <lineage>
        <taxon>Bacteria</taxon>
        <taxon>Bacillati</taxon>
        <taxon>Actinomycetota</taxon>
        <taxon>Actinomycetes</taxon>
        <taxon>Micromonosporales</taxon>
        <taxon>Micromonosporaceae</taxon>
        <taxon>Micromonospora</taxon>
    </lineage>
</organism>
<proteinExistence type="predicted"/>
<gene>
    <name evidence="2" type="ORF">GSF22_32530</name>
</gene>
<dbReference type="EMBL" id="WVUH01000557">
    <property type="protein sequence ID" value="MBO4210685.1"/>
    <property type="molecule type" value="Genomic_DNA"/>
</dbReference>
<evidence type="ECO:0000313" key="2">
    <source>
        <dbReference type="EMBL" id="MBO4210685.1"/>
    </source>
</evidence>
<accession>A0ABS3W1L0</accession>
<evidence type="ECO:0000259" key="1">
    <source>
        <dbReference type="Pfam" id="PF26136"/>
    </source>
</evidence>
<sequence>MTGDLAARQAALVAALVAGAEVPEGFDLRLVGVARTALLRKRAGEVARHWPLLAAGLGSRWPQVFLDWAAGRPTGGGLRDGWDLARTLRDQGALPSLGADELAVREATTRYDGTGTPRPRRWPALVRVGGAVAVQVAGRVRLLRPARDN</sequence>
<protein>
    <recommendedName>
        <fullName evidence="1">SCO6045-like C-terminal domain-containing protein</fullName>
    </recommendedName>
</protein>
<evidence type="ECO:0000313" key="3">
    <source>
        <dbReference type="Proteomes" id="UP000823521"/>
    </source>
</evidence>
<dbReference type="InterPro" id="IPR058711">
    <property type="entry name" value="SCO6045-like_C"/>
</dbReference>
<dbReference type="Proteomes" id="UP000823521">
    <property type="component" value="Unassembled WGS sequence"/>
</dbReference>
<comment type="caution">
    <text evidence="2">The sequence shown here is derived from an EMBL/GenBank/DDBJ whole genome shotgun (WGS) entry which is preliminary data.</text>
</comment>
<reference evidence="2 3" key="1">
    <citation type="submission" date="2019-12" db="EMBL/GenBank/DDBJ databases">
        <title>Whole genome sequencing of endophytic Actinobacterium Micromonospora sp. MPMI6T.</title>
        <authorList>
            <person name="Evv R."/>
            <person name="Podile A.R."/>
        </authorList>
    </citation>
    <scope>NUCLEOTIDE SEQUENCE [LARGE SCALE GENOMIC DNA]</scope>
    <source>
        <strain evidence="2 3">MPMI6</strain>
    </source>
</reference>
<dbReference type="Pfam" id="PF26136">
    <property type="entry name" value="SCO6045_C"/>
    <property type="match status" value="1"/>
</dbReference>
<dbReference type="RefSeq" id="WP_208817757.1">
    <property type="nucleotide sequence ID" value="NZ_WVUH01000557.1"/>
</dbReference>
<keyword evidence="3" id="KW-1185">Reference proteome</keyword>
<name>A0ABS3W1L0_MICEH</name>